<evidence type="ECO:0008006" key="7">
    <source>
        <dbReference type="Google" id="ProtNLM"/>
    </source>
</evidence>
<evidence type="ECO:0000256" key="2">
    <source>
        <dbReference type="ARBA" id="ARBA00022525"/>
    </source>
</evidence>
<dbReference type="EMBL" id="CP001778">
    <property type="protein sequence ID" value="ADD46054.1"/>
    <property type="molecule type" value="Genomic_DNA"/>
</dbReference>
<evidence type="ECO:0000256" key="4">
    <source>
        <dbReference type="SAM" id="MobiDB-lite"/>
    </source>
</evidence>
<feature type="coiled-coil region" evidence="3">
    <location>
        <begin position="83"/>
        <end position="150"/>
    </location>
</feature>
<dbReference type="PANTHER" id="PTHR38340">
    <property type="entry name" value="S-LAYER PROTEIN"/>
    <property type="match status" value="1"/>
</dbReference>
<evidence type="ECO:0000313" key="5">
    <source>
        <dbReference type="EMBL" id="ADD46054.1"/>
    </source>
</evidence>
<feature type="region of interest" description="Disordered" evidence="4">
    <location>
        <begin position="332"/>
        <end position="398"/>
    </location>
</feature>
<dbReference type="InterPro" id="IPR001343">
    <property type="entry name" value="Hemolysn_Ca-bd"/>
</dbReference>
<dbReference type="PRINTS" id="PR00313">
    <property type="entry name" value="CABNDNGRPT"/>
</dbReference>
<feature type="compositionally biased region" description="Basic and acidic residues" evidence="4">
    <location>
        <begin position="362"/>
        <end position="385"/>
    </location>
</feature>
<keyword evidence="6" id="KW-1185">Reference proteome</keyword>
<organism evidence="5 6">
    <name type="scientific">Stackebrandtia nassauensis (strain DSM 44728 / CIP 108903 / NRRL B-16338 / NBRC 102104 / LLR-40K-21)</name>
    <dbReference type="NCBI Taxonomy" id="446470"/>
    <lineage>
        <taxon>Bacteria</taxon>
        <taxon>Bacillati</taxon>
        <taxon>Actinomycetota</taxon>
        <taxon>Actinomycetes</taxon>
        <taxon>Glycomycetales</taxon>
        <taxon>Glycomycetaceae</taxon>
        <taxon>Stackebrandtia</taxon>
    </lineage>
</organism>
<proteinExistence type="predicted"/>
<dbReference type="AlphaFoldDB" id="D3Q5J4"/>
<dbReference type="Pfam" id="PF14891">
    <property type="entry name" value="Peptidase_M91"/>
    <property type="match status" value="1"/>
</dbReference>
<evidence type="ECO:0000256" key="3">
    <source>
        <dbReference type="SAM" id="Coils"/>
    </source>
</evidence>
<accession>D3Q5J4</accession>
<evidence type="ECO:0000313" key="6">
    <source>
        <dbReference type="Proteomes" id="UP000000844"/>
    </source>
</evidence>
<keyword evidence="3" id="KW-0175">Coiled coil</keyword>
<dbReference type="Gene3D" id="2.160.20.160">
    <property type="match status" value="1"/>
</dbReference>
<dbReference type="InterPro" id="IPR028208">
    <property type="entry name" value="Effector_pro_NleD-like"/>
</dbReference>
<dbReference type="HOGENOM" id="CLU_439974_0_0_11"/>
<feature type="compositionally biased region" description="Basic and acidic residues" evidence="4">
    <location>
        <begin position="443"/>
        <end position="452"/>
    </location>
</feature>
<protein>
    <recommendedName>
        <fullName evidence="7">Hemolysin-type calcium-binding region</fullName>
    </recommendedName>
</protein>
<dbReference type="InterPro" id="IPR018511">
    <property type="entry name" value="Hemolysin-typ_Ca-bd_CS"/>
</dbReference>
<feature type="compositionally biased region" description="Basic and acidic residues" evidence="4">
    <location>
        <begin position="419"/>
        <end position="429"/>
    </location>
</feature>
<feature type="region of interest" description="Disordered" evidence="4">
    <location>
        <begin position="417"/>
        <end position="474"/>
    </location>
</feature>
<dbReference type="PANTHER" id="PTHR38340:SF1">
    <property type="entry name" value="S-LAYER PROTEIN"/>
    <property type="match status" value="1"/>
</dbReference>
<dbReference type="SUPFAM" id="SSF51120">
    <property type="entry name" value="beta-Roll"/>
    <property type="match status" value="1"/>
</dbReference>
<feature type="region of interest" description="Disordered" evidence="4">
    <location>
        <begin position="290"/>
        <end position="310"/>
    </location>
</feature>
<sequence length="680" mass="72322">MVSFAQLRNLDTSKLTKAADTAVKVGKDMESRAGDVNDVAKRGGDGSDFWAGVDADAQNALLTTFPPPLNAAGTVFKSSAGTVDKLVDELDAAKNEIDTAISSYPRLIVGDDGSVTYPPTNSAEDAKQMQAQAQDLAAKLKAAVDRANAADTAASGELAQHDLGAGKPVQVKLPDGSYYLTTGDKDNEVKVKNDQNGNLIVTVDGEDFKYDKGTKLTLNTGDGEDNVDINEHVNNDINVSTGDGKDVVTDHDSKGQRTISTGAGDDTVAVTGQDRNIFTEAGDDKVTAIGDKNNVGTGDGNDDVKTTGGTAYAGDGDDKIRAGNHDDPLYKDADEHDTTIYGNDGDDEIQGSTKNDTISGGKGEDEIYGHEGDDVIAGNDDHDYIDGQDGNDKISGGGDKDVLYGLDGNDAIDGGAGRDYLEGGDDKDVLTGGAEEDVLSGGRGDDDLRGGDADDVTYAGEGKDTIDGGAGNDKSFVQDGDTVAKDKGDTVQKVDIADNSFIKIDGSDEFQDRIRADLDMYSSSPTGRQMIENLSDGVDNSRHDWMPGERELVINENDEDNGEAQPGLDGFLGHDVNININPEYDGSPYQHQLNSTPYEKVPAHTLYHELGHAYDFYNDTSLDGDYSDGSPRDERQAVGLPTVDHDNNPKTPDVVDPDHPKQYTENGLREEQGREPRPQY</sequence>
<evidence type="ECO:0000256" key="1">
    <source>
        <dbReference type="ARBA" id="ARBA00004613"/>
    </source>
</evidence>
<dbReference type="Pfam" id="PF00353">
    <property type="entry name" value="HemolysinCabind"/>
    <property type="match status" value="4"/>
</dbReference>
<reference evidence="5 6" key="1">
    <citation type="journal article" date="2009" name="Stand. Genomic Sci.">
        <title>Complete genome sequence of Stackebrandtia nassauensis type strain (LLR-40K-21).</title>
        <authorList>
            <person name="Munk C."/>
            <person name="Lapidus A."/>
            <person name="Copeland A."/>
            <person name="Jando M."/>
            <person name="Mayilraj S."/>
            <person name="Glavina Del Rio T."/>
            <person name="Nolan M."/>
            <person name="Chen F."/>
            <person name="Lucas S."/>
            <person name="Tice H."/>
            <person name="Cheng J.F."/>
            <person name="Han C."/>
            <person name="Detter J.C."/>
            <person name="Bruce D."/>
            <person name="Goodwin L."/>
            <person name="Chain P."/>
            <person name="Pitluck S."/>
            <person name="Goker M."/>
            <person name="Ovchinikova G."/>
            <person name="Pati A."/>
            <person name="Ivanova N."/>
            <person name="Mavromatis K."/>
            <person name="Chen A."/>
            <person name="Palaniappan K."/>
            <person name="Land M."/>
            <person name="Hauser L."/>
            <person name="Chang Y.J."/>
            <person name="Jeffries C.D."/>
            <person name="Bristow J."/>
            <person name="Eisen J.A."/>
            <person name="Markowitz V."/>
            <person name="Hugenholtz P."/>
            <person name="Kyrpides N.C."/>
            <person name="Klenk H.P."/>
        </authorList>
    </citation>
    <scope>NUCLEOTIDE SEQUENCE [LARGE SCALE GENOMIC DNA]</scope>
    <source>
        <strain evidence="6">DSM 44728 / CIP 108903 / NRRL B-16338 / NBRC 102104 / LLR-40K-21</strain>
    </source>
</reference>
<dbReference type="eggNOG" id="COG2931">
    <property type="taxonomic scope" value="Bacteria"/>
</dbReference>
<dbReference type="InterPro" id="IPR050557">
    <property type="entry name" value="RTX_toxin/Mannuronan_C5-epim"/>
</dbReference>
<comment type="subcellular location">
    <subcellularLocation>
        <location evidence="1">Secreted</location>
    </subcellularLocation>
</comment>
<dbReference type="InterPro" id="IPR011049">
    <property type="entry name" value="Serralysin-like_metalloprot_C"/>
</dbReference>
<dbReference type="Gene3D" id="2.150.10.10">
    <property type="entry name" value="Serralysin-like metalloprotease, C-terminal"/>
    <property type="match status" value="2"/>
</dbReference>
<dbReference type="GO" id="GO:0005576">
    <property type="term" value="C:extracellular region"/>
    <property type="evidence" value="ECO:0007669"/>
    <property type="project" value="UniProtKB-SubCell"/>
</dbReference>
<dbReference type="STRING" id="446470.Snas_6438"/>
<keyword evidence="2" id="KW-0964">Secreted</keyword>
<dbReference type="RefSeq" id="WP_013021625.1">
    <property type="nucleotide sequence ID" value="NC_013947.1"/>
</dbReference>
<gene>
    <name evidence="5" type="ordered locus">Snas_6438</name>
</gene>
<dbReference type="PROSITE" id="PS00330">
    <property type="entry name" value="HEMOLYSIN_CALCIUM"/>
    <property type="match status" value="2"/>
</dbReference>
<dbReference type="GO" id="GO:0005509">
    <property type="term" value="F:calcium ion binding"/>
    <property type="evidence" value="ECO:0007669"/>
    <property type="project" value="InterPro"/>
</dbReference>
<feature type="compositionally biased region" description="Basic and acidic residues" evidence="4">
    <location>
        <begin position="656"/>
        <end position="680"/>
    </location>
</feature>
<feature type="region of interest" description="Disordered" evidence="4">
    <location>
        <begin position="624"/>
        <end position="680"/>
    </location>
</feature>
<name>D3Q5J4_STANL</name>
<dbReference type="Proteomes" id="UP000000844">
    <property type="component" value="Chromosome"/>
</dbReference>
<dbReference type="KEGG" id="sna:Snas_6438"/>